<dbReference type="InterPro" id="IPR050832">
    <property type="entry name" value="Bact_Acetyltransf"/>
</dbReference>
<name>A0A286T5K8_9GAMM</name>
<proteinExistence type="predicted"/>
<dbReference type="KEGG" id="mmai:sS8_0032"/>
<feature type="domain" description="N-acetyltransferase" evidence="3">
    <location>
        <begin position="1"/>
        <end position="153"/>
    </location>
</feature>
<dbReference type="Gene3D" id="3.40.630.30">
    <property type="match status" value="1"/>
</dbReference>
<dbReference type="PANTHER" id="PTHR43877">
    <property type="entry name" value="AMINOALKYLPHOSPHONATE N-ACETYLTRANSFERASE-RELATED-RELATED"/>
    <property type="match status" value="1"/>
</dbReference>
<keyword evidence="1 4" id="KW-0808">Transferase</keyword>
<sequence length="153" mass="16974">MEIREKTNTDDVAEVVTLATEDLRRVYRRAPTIDGFSSLDAEQEVVSLVAVERSVIVGVVEYCREADSLYIRGLAVHPQKRRSGVGKALVREVEAIATREGKPKVTLSTIKETGNPRIFERLGYCSFNEVTATGFESLDGKPVTKVDMVRMLA</sequence>
<dbReference type="Proteomes" id="UP000266313">
    <property type="component" value="Chromosome"/>
</dbReference>
<dbReference type="GO" id="GO:0016747">
    <property type="term" value="F:acyltransferase activity, transferring groups other than amino-acyl groups"/>
    <property type="evidence" value="ECO:0007669"/>
    <property type="project" value="InterPro"/>
</dbReference>
<dbReference type="AlphaFoldDB" id="A0A286T5K8"/>
<dbReference type="InterPro" id="IPR000182">
    <property type="entry name" value="GNAT_dom"/>
</dbReference>
<dbReference type="SUPFAM" id="SSF55729">
    <property type="entry name" value="Acyl-CoA N-acyltransferases (Nat)"/>
    <property type="match status" value="1"/>
</dbReference>
<keyword evidence="5" id="KW-1185">Reference proteome</keyword>
<accession>A0A286T5K8</accession>
<keyword evidence="2" id="KW-0012">Acyltransferase</keyword>
<dbReference type="Pfam" id="PF00583">
    <property type="entry name" value="Acetyltransf_1"/>
    <property type="match status" value="1"/>
</dbReference>
<gene>
    <name evidence="4" type="ORF">sS8_0032</name>
</gene>
<protein>
    <submittedName>
        <fullName evidence="4">GCN5-related N-acetyltransferase domain protein</fullName>
    </submittedName>
</protein>
<organism evidence="4 5">
    <name type="scientific">Methylocaldum marinum</name>
    <dbReference type="NCBI Taxonomy" id="1432792"/>
    <lineage>
        <taxon>Bacteria</taxon>
        <taxon>Pseudomonadati</taxon>
        <taxon>Pseudomonadota</taxon>
        <taxon>Gammaproteobacteria</taxon>
        <taxon>Methylococcales</taxon>
        <taxon>Methylococcaceae</taxon>
        <taxon>Methylocaldum</taxon>
    </lineage>
</organism>
<dbReference type="PROSITE" id="PS51186">
    <property type="entry name" value="GNAT"/>
    <property type="match status" value="1"/>
</dbReference>
<reference evidence="4 5" key="1">
    <citation type="submission" date="2016-12" db="EMBL/GenBank/DDBJ databases">
        <title>Genome sequencing of Methylocaldum marinum.</title>
        <authorList>
            <person name="Takeuchi M."/>
            <person name="Kamagata Y."/>
            <person name="Hiraoka S."/>
            <person name="Oshima K."/>
            <person name="Hattori M."/>
            <person name="Iwasaki W."/>
        </authorList>
    </citation>
    <scope>NUCLEOTIDE SEQUENCE [LARGE SCALE GENOMIC DNA]</scope>
    <source>
        <strain evidence="4 5">S8</strain>
    </source>
</reference>
<evidence type="ECO:0000259" key="3">
    <source>
        <dbReference type="PROSITE" id="PS51186"/>
    </source>
</evidence>
<evidence type="ECO:0000256" key="2">
    <source>
        <dbReference type="ARBA" id="ARBA00023315"/>
    </source>
</evidence>
<evidence type="ECO:0000256" key="1">
    <source>
        <dbReference type="ARBA" id="ARBA00022679"/>
    </source>
</evidence>
<dbReference type="CDD" id="cd04301">
    <property type="entry name" value="NAT_SF"/>
    <property type="match status" value="1"/>
</dbReference>
<evidence type="ECO:0000313" key="5">
    <source>
        <dbReference type="Proteomes" id="UP000266313"/>
    </source>
</evidence>
<evidence type="ECO:0000313" key="4">
    <source>
        <dbReference type="EMBL" id="BBA32002.1"/>
    </source>
</evidence>
<dbReference type="EMBL" id="AP017928">
    <property type="protein sequence ID" value="BBA32002.1"/>
    <property type="molecule type" value="Genomic_DNA"/>
</dbReference>
<dbReference type="InterPro" id="IPR016181">
    <property type="entry name" value="Acyl_CoA_acyltransferase"/>
</dbReference>